<reference evidence="3 4" key="1">
    <citation type="submission" date="2018-01" db="EMBL/GenBank/DDBJ databases">
        <title>Draft genome Sequence of streptomyces globosus LZH-48.</title>
        <authorList>
            <person name="Ran K."/>
            <person name="Li Z."/>
            <person name="Wei S."/>
            <person name="Dong R."/>
        </authorList>
    </citation>
    <scope>NUCLEOTIDE SEQUENCE [LARGE SCALE GENOMIC DNA]</scope>
    <source>
        <strain evidence="3 4">LZH-48</strain>
        <plasmid evidence="3 4">unnamed1</plasmid>
    </source>
</reference>
<feature type="compositionally biased region" description="Basic residues" evidence="1">
    <location>
        <begin position="385"/>
        <end position="399"/>
    </location>
</feature>
<dbReference type="PANTHER" id="PTHR30136:SF24">
    <property type="entry name" value="HTH-TYPE TRANSCRIPTIONAL REPRESSOR ALLR"/>
    <property type="match status" value="1"/>
</dbReference>
<keyword evidence="3" id="KW-0614">Plasmid</keyword>
<dbReference type="SUPFAM" id="SSF55781">
    <property type="entry name" value="GAF domain-like"/>
    <property type="match status" value="1"/>
</dbReference>
<feature type="region of interest" description="Disordered" evidence="1">
    <location>
        <begin position="145"/>
        <end position="180"/>
    </location>
</feature>
<dbReference type="Gene3D" id="3.30.450.40">
    <property type="match status" value="1"/>
</dbReference>
<dbReference type="EMBL" id="CP030863">
    <property type="protein sequence ID" value="AXE27876.1"/>
    <property type="molecule type" value="Genomic_DNA"/>
</dbReference>
<dbReference type="PANTHER" id="PTHR30136">
    <property type="entry name" value="HELIX-TURN-HELIX TRANSCRIPTIONAL REGULATOR, ICLR FAMILY"/>
    <property type="match status" value="1"/>
</dbReference>
<gene>
    <name evidence="3" type="ORF">C0216_30620</name>
</gene>
<dbReference type="Gene3D" id="1.10.260.40">
    <property type="entry name" value="lambda repressor-like DNA-binding domains"/>
    <property type="match status" value="1"/>
</dbReference>
<protein>
    <recommendedName>
        <fullName evidence="2">HTH cro/C1-type domain-containing protein</fullName>
    </recommendedName>
</protein>
<organism evidence="3 4">
    <name type="scientific">Streptomyces globosus</name>
    <dbReference type="NCBI Taxonomy" id="68209"/>
    <lineage>
        <taxon>Bacteria</taxon>
        <taxon>Bacillati</taxon>
        <taxon>Actinomycetota</taxon>
        <taxon>Actinomycetes</taxon>
        <taxon>Kitasatosporales</taxon>
        <taxon>Streptomycetaceae</taxon>
        <taxon>Streptomyces</taxon>
    </lineage>
</organism>
<dbReference type="SUPFAM" id="SSF47413">
    <property type="entry name" value="lambda repressor-like DNA-binding domains"/>
    <property type="match status" value="1"/>
</dbReference>
<dbReference type="InterPro" id="IPR029016">
    <property type="entry name" value="GAF-like_dom_sf"/>
</dbReference>
<sequence>MKILCSNCKSKFFRPKTSGRPPKYCGADCRTAAYRARQKTVLSYAHKHDGDVTRIAKSVSARATAALQHSQLPLPARPLELLKEALRLERDVNDLKAVAVRQASEYGAPWTDIGHTLSMSASAARAKYSDEQVAKILRWRAERGSAPGLRLPRPRPDRPTSAPNSVKGESTLPSPALPGDPAYQLTTALSHLHRASGRTQRWLAAEVGISPSLLSLILLGKRHPKWKDVKAIAELCNADPADLRPLWEKAQGIPPVALPGPEDFLQAAASLKSALRGMCIAAGSPTPDEICFQHLTLSPRRVARALVSERPERDLADWTFVASLATALRGHPDDVRPLWQRMTVASALMSPPGAGPDADSPTARPAHTSAGTRAPHEAPAEGTGRPRRPNILRASRTRRGNQDTDALLRRLEILEVIRSANMPVGLTTLSHSSGIPPRYTSEVLAWLRDHRFIITGRDGGHAPGPVLNAAAEGRDVVQEFLEHLSLKTLGAIYIGTYTDGDIHVSHEVAQPGIPTVDQHVDFRESAHASALGKANLAQLGREARLDHLSRYRPRKLTGHTITDPDSLFRAFDLSPLQYDLKEYSDRNVCAASPLVLPGRTAAIAVAVPATDRRHRLRRAAATIKDHSTTMALSLTLALPTAHPNPTQHAAYRP</sequence>
<dbReference type="PROSITE" id="PS50943">
    <property type="entry name" value="HTH_CROC1"/>
    <property type="match status" value="1"/>
</dbReference>
<dbReference type="GO" id="GO:0045892">
    <property type="term" value="P:negative regulation of DNA-templated transcription"/>
    <property type="evidence" value="ECO:0007669"/>
    <property type="project" value="TreeGrafter"/>
</dbReference>
<evidence type="ECO:0000313" key="3">
    <source>
        <dbReference type="EMBL" id="AXE27876.1"/>
    </source>
</evidence>
<feature type="compositionally biased region" description="Polar residues" evidence="1">
    <location>
        <begin position="161"/>
        <end position="173"/>
    </location>
</feature>
<dbReference type="Proteomes" id="UP000252004">
    <property type="component" value="Plasmid unnamed1"/>
</dbReference>
<dbReference type="AlphaFoldDB" id="A0A344UAF5"/>
<dbReference type="GO" id="GO:0003677">
    <property type="term" value="F:DNA binding"/>
    <property type="evidence" value="ECO:0007669"/>
    <property type="project" value="InterPro"/>
</dbReference>
<dbReference type="SMART" id="SM00530">
    <property type="entry name" value="HTH_XRE"/>
    <property type="match status" value="1"/>
</dbReference>
<evidence type="ECO:0000256" key="1">
    <source>
        <dbReference type="SAM" id="MobiDB-lite"/>
    </source>
</evidence>
<dbReference type="GO" id="GO:0003700">
    <property type="term" value="F:DNA-binding transcription factor activity"/>
    <property type="evidence" value="ECO:0007669"/>
    <property type="project" value="TreeGrafter"/>
</dbReference>
<dbReference type="InterPro" id="IPR001387">
    <property type="entry name" value="Cro/C1-type_HTH"/>
</dbReference>
<accession>A0A344UAF5</accession>
<keyword evidence="4" id="KW-1185">Reference proteome</keyword>
<feature type="domain" description="HTH cro/C1-type" evidence="2">
    <location>
        <begin position="197"/>
        <end position="243"/>
    </location>
</feature>
<dbReference type="OrthoDB" id="3829505at2"/>
<evidence type="ECO:0000313" key="4">
    <source>
        <dbReference type="Proteomes" id="UP000252004"/>
    </source>
</evidence>
<dbReference type="Pfam" id="PF01614">
    <property type="entry name" value="IclR_C"/>
    <property type="match status" value="1"/>
</dbReference>
<dbReference type="InterPro" id="IPR014757">
    <property type="entry name" value="Tscrpt_reg_IclR_C"/>
</dbReference>
<dbReference type="KEGG" id="sgz:C0216_30620"/>
<dbReference type="InterPro" id="IPR050707">
    <property type="entry name" value="HTH_MetabolicPath_Reg"/>
</dbReference>
<proteinExistence type="predicted"/>
<dbReference type="Pfam" id="PF13560">
    <property type="entry name" value="HTH_31"/>
    <property type="match status" value="1"/>
</dbReference>
<feature type="region of interest" description="Disordered" evidence="1">
    <location>
        <begin position="348"/>
        <end position="401"/>
    </location>
</feature>
<name>A0A344UAF5_9ACTN</name>
<evidence type="ECO:0000259" key="2">
    <source>
        <dbReference type="PROSITE" id="PS50943"/>
    </source>
</evidence>
<dbReference type="InterPro" id="IPR010982">
    <property type="entry name" value="Lambda_DNA-bd_dom_sf"/>
</dbReference>
<geneLocation type="plasmid" evidence="3 4">
    <name>unnamed1</name>
</geneLocation>